<dbReference type="OrthoDB" id="10593588at2759"/>
<name>A0A9P9XYA2_9HYPO</name>
<dbReference type="EMBL" id="JAGIXG020000037">
    <property type="protein sequence ID" value="KAI6780099.1"/>
    <property type="molecule type" value="Genomic_DNA"/>
</dbReference>
<keyword evidence="4" id="KW-1185">Reference proteome</keyword>
<keyword evidence="2" id="KW-0812">Transmembrane</keyword>
<dbReference type="RefSeq" id="XP_051360955.1">
    <property type="nucleotide sequence ID" value="XM_051507899.1"/>
</dbReference>
<feature type="region of interest" description="Disordered" evidence="1">
    <location>
        <begin position="119"/>
        <end position="171"/>
    </location>
</feature>
<dbReference type="AlphaFoldDB" id="A0A9P9XYA2"/>
<evidence type="ECO:0000313" key="3">
    <source>
        <dbReference type="EMBL" id="KAI6780099.1"/>
    </source>
</evidence>
<keyword evidence="2" id="KW-1133">Transmembrane helix</keyword>
<accession>A0A9P9XYA2</accession>
<protein>
    <submittedName>
        <fullName evidence="3">Uncharacterized protein</fullName>
    </submittedName>
</protein>
<sequence length="171" mass="19064">MAPLPHYHGQLPSLQLNKQRHSLLTRSTIVRRSEISGVIIGVVFGAAVLLAMLGFIIHLLTYRPSPPKKTKKHRKGGKGGKKKPKNPKSKESSEDLEENETPYGFPFYGWAGLPYPPDAGEPWPPGRVYNGGGNEMDAPQMEYSDDEREYGFDRPSTKYAQPDIISIRSNS</sequence>
<organism evidence="3 4">
    <name type="scientific">Emericellopsis cladophorae</name>
    <dbReference type="NCBI Taxonomy" id="2686198"/>
    <lineage>
        <taxon>Eukaryota</taxon>
        <taxon>Fungi</taxon>
        <taxon>Dikarya</taxon>
        <taxon>Ascomycota</taxon>
        <taxon>Pezizomycotina</taxon>
        <taxon>Sordariomycetes</taxon>
        <taxon>Hypocreomycetidae</taxon>
        <taxon>Hypocreales</taxon>
        <taxon>Bionectriaceae</taxon>
        <taxon>Emericellopsis</taxon>
    </lineage>
</organism>
<evidence type="ECO:0000256" key="1">
    <source>
        <dbReference type="SAM" id="MobiDB-lite"/>
    </source>
</evidence>
<proteinExistence type="predicted"/>
<reference evidence="3" key="1">
    <citation type="journal article" date="2021" name="J Fungi (Basel)">
        <title>Genomic and Metabolomic Analyses of the Marine Fungus Emericellopsis cladophorae: Insights into Saltwater Adaptability Mechanisms and Its Biosynthetic Potential.</title>
        <authorList>
            <person name="Goncalves M.F.M."/>
            <person name="Hilario S."/>
            <person name="Van de Peer Y."/>
            <person name="Esteves A.C."/>
            <person name="Alves A."/>
        </authorList>
    </citation>
    <scope>NUCLEOTIDE SEQUENCE</scope>
    <source>
        <strain evidence="3">MUM 19.33</strain>
    </source>
</reference>
<feature type="compositionally biased region" description="Basic residues" evidence="1">
    <location>
        <begin position="66"/>
        <end position="87"/>
    </location>
</feature>
<evidence type="ECO:0000256" key="2">
    <source>
        <dbReference type="SAM" id="Phobius"/>
    </source>
</evidence>
<comment type="caution">
    <text evidence="3">The sequence shown here is derived from an EMBL/GenBank/DDBJ whole genome shotgun (WGS) entry which is preliminary data.</text>
</comment>
<dbReference type="GeneID" id="75830720"/>
<reference evidence="3" key="2">
    <citation type="submission" date="2022-07" db="EMBL/GenBank/DDBJ databases">
        <authorList>
            <person name="Goncalves M.F.M."/>
            <person name="Hilario S."/>
            <person name="Van De Peer Y."/>
            <person name="Esteves A.C."/>
            <person name="Alves A."/>
        </authorList>
    </citation>
    <scope>NUCLEOTIDE SEQUENCE</scope>
    <source>
        <strain evidence="3">MUM 19.33</strain>
    </source>
</reference>
<keyword evidence="2" id="KW-0472">Membrane</keyword>
<evidence type="ECO:0000313" key="4">
    <source>
        <dbReference type="Proteomes" id="UP001055219"/>
    </source>
</evidence>
<feature type="transmembrane region" description="Helical" evidence="2">
    <location>
        <begin position="35"/>
        <end position="62"/>
    </location>
</feature>
<gene>
    <name evidence="3" type="ORF">J7T54_004231</name>
</gene>
<dbReference type="Proteomes" id="UP001055219">
    <property type="component" value="Unassembled WGS sequence"/>
</dbReference>
<feature type="region of interest" description="Disordered" evidence="1">
    <location>
        <begin position="66"/>
        <end position="101"/>
    </location>
</feature>